<dbReference type="Proteomes" id="UP000027135">
    <property type="component" value="Unassembled WGS sequence"/>
</dbReference>
<evidence type="ECO:0000313" key="3">
    <source>
        <dbReference type="Proteomes" id="UP000027135"/>
    </source>
</evidence>
<dbReference type="Pfam" id="PF04669">
    <property type="entry name" value="PBDC1"/>
    <property type="match status" value="1"/>
</dbReference>
<protein>
    <recommendedName>
        <fullName evidence="1">Polysaccharide biosynthesis domain-containing protein</fullName>
    </recommendedName>
</protein>
<proteinExistence type="predicted"/>
<dbReference type="GO" id="GO:0005737">
    <property type="term" value="C:cytoplasm"/>
    <property type="evidence" value="ECO:0007669"/>
    <property type="project" value="TreeGrafter"/>
</dbReference>
<reference evidence="2 3" key="1">
    <citation type="journal article" date="2014" name="Nat. Commun.">
        <title>Molecular traces of alternative social organization in a termite genome.</title>
        <authorList>
            <person name="Terrapon N."/>
            <person name="Li C."/>
            <person name="Robertson H.M."/>
            <person name="Ji L."/>
            <person name="Meng X."/>
            <person name="Booth W."/>
            <person name="Chen Z."/>
            <person name="Childers C.P."/>
            <person name="Glastad K.M."/>
            <person name="Gokhale K."/>
            <person name="Gowin J."/>
            <person name="Gronenberg W."/>
            <person name="Hermansen R.A."/>
            <person name="Hu H."/>
            <person name="Hunt B.G."/>
            <person name="Huylmans A.K."/>
            <person name="Khalil S.M."/>
            <person name="Mitchell R.D."/>
            <person name="Munoz-Torres M.C."/>
            <person name="Mustard J.A."/>
            <person name="Pan H."/>
            <person name="Reese J.T."/>
            <person name="Scharf M.E."/>
            <person name="Sun F."/>
            <person name="Vogel H."/>
            <person name="Xiao J."/>
            <person name="Yang W."/>
            <person name="Yang Z."/>
            <person name="Yang Z."/>
            <person name="Zhou J."/>
            <person name="Zhu J."/>
            <person name="Brent C.S."/>
            <person name="Elsik C.G."/>
            <person name="Goodisman M.A."/>
            <person name="Liberles D.A."/>
            <person name="Roe R.M."/>
            <person name="Vargo E.L."/>
            <person name="Vilcinskas A."/>
            <person name="Wang J."/>
            <person name="Bornberg-Bauer E."/>
            <person name="Korb J."/>
            <person name="Zhang G."/>
            <person name="Liebig J."/>
        </authorList>
    </citation>
    <scope>NUCLEOTIDE SEQUENCE [LARGE SCALE GENOMIC DNA]</scope>
    <source>
        <tissue evidence="2">Whole organism</tissue>
    </source>
</reference>
<sequence length="139" mass="16391">PSVEIVWAVKAFEHAEVYFNILCSVDPKLLKLTPHDEDIYRAFREEFPDIRVDKLDEDQLKSPEAKEKWRPFCEKFKDVVEDYSFGTLLRLDHSGEYSEQNSILVTRIQFYAVELSRNREGLNDCIRSKFKPQKSSKSQ</sequence>
<accession>A0A067RBT5</accession>
<dbReference type="InParanoid" id="A0A067RBT5"/>
<gene>
    <name evidence="2" type="ORF">L798_04431</name>
</gene>
<dbReference type="EMBL" id="KK852560">
    <property type="protein sequence ID" value="KDR21351.1"/>
    <property type="molecule type" value="Genomic_DNA"/>
</dbReference>
<dbReference type="OMA" id="IQFYAFE"/>
<dbReference type="PANTHER" id="PTHR13410:SF9">
    <property type="entry name" value="PROTEIN PBDC1"/>
    <property type="match status" value="1"/>
</dbReference>
<organism evidence="2 3">
    <name type="scientific">Zootermopsis nevadensis</name>
    <name type="common">Dampwood termite</name>
    <dbReference type="NCBI Taxonomy" id="136037"/>
    <lineage>
        <taxon>Eukaryota</taxon>
        <taxon>Metazoa</taxon>
        <taxon>Ecdysozoa</taxon>
        <taxon>Arthropoda</taxon>
        <taxon>Hexapoda</taxon>
        <taxon>Insecta</taxon>
        <taxon>Pterygota</taxon>
        <taxon>Neoptera</taxon>
        <taxon>Polyneoptera</taxon>
        <taxon>Dictyoptera</taxon>
        <taxon>Blattodea</taxon>
        <taxon>Blattoidea</taxon>
        <taxon>Termitoidae</taxon>
        <taxon>Termopsidae</taxon>
        <taxon>Zootermopsis</taxon>
    </lineage>
</organism>
<keyword evidence="3" id="KW-1185">Reference proteome</keyword>
<evidence type="ECO:0000259" key="1">
    <source>
        <dbReference type="Pfam" id="PF04669"/>
    </source>
</evidence>
<dbReference type="InterPro" id="IPR008476">
    <property type="entry name" value="PBDC1_metazoa/fungi"/>
</dbReference>
<evidence type="ECO:0000313" key="2">
    <source>
        <dbReference type="EMBL" id="KDR21351.1"/>
    </source>
</evidence>
<dbReference type="STRING" id="136037.A0A067RBT5"/>
<dbReference type="AlphaFoldDB" id="A0A067RBT5"/>
<dbReference type="InterPro" id="IPR023139">
    <property type="entry name" value="PBDC1-like_dom_sf"/>
</dbReference>
<dbReference type="eggNOG" id="KOG4093">
    <property type="taxonomic scope" value="Eukaryota"/>
</dbReference>
<dbReference type="PANTHER" id="PTHR13410">
    <property type="entry name" value="PROTEIN PBDC1"/>
    <property type="match status" value="1"/>
</dbReference>
<dbReference type="FunCoup" id="A0A067RBT5">
    <property type="interactions" value="1195"/>
</dbReference>
<feature type="non-terminal residue" evidence="2">
    <location>
        <position position="1"/>
    </location>
</feature>
<dbReference type="InterPro" id="IPR021148">
    <property type="entry name" value="Polysacc_synth_dom"/>
</dbReference>
<dbReference type="Gene3D" id="1.10.3560.10">
    <property type="entry name" value="yst0336 like domain"/>
    <property type="match status" value="1"/>
</dbReference>
<name>A0A067RBT5_ZOONE</name>
<feature type="domain" description="Polysaccharide biosynthesis" evidence="1">
    <location>
        <begin position="3"/>
        <end position="126"/>
    </location>
</feature>